<dbReference type="AlphaFoldDB" id="A0A1F6GPN8"/>
<dbReference type="SUPFAM" id="SSF158682">
    <property type="entry name" value="TerB-like"/>
    <property type="match status" value="1"/>
</dbReference>
<organism evidence="1 2">
    <name type="scientific">Candidatus Lambdaproteobacteria bacterium RIFOXYD2_FULL_56_26</name>
    <dbReference type="NCBI Taxonomy" id="1817773"/>
    <lineage>
        <taxon>Bacteria</taxon>
        <taxon>Pseudomonadati</taxon>
        <taxon>Pseudomonadota</taxon>
        <taxon>Candidatus Lambdaproteobacteria</taxon>
    </lineage>
</organism>
<dbReference type="InterPro" id="IPR029024">
    <property type="entry name" value="TerB-like"/>
</dbReference>
<proteinExistence type="predicted"/>
<protein>
    <submittedName>
        <fullName evidence="1">Uncharacterized protein</fullName>
    </submittedName>
</protein>
<dbReference type="EMBL" id="MFNF01000050">
    <property type="protein sequence ID" value="OGH00105.1"/>
    <property type="molecule type" value="Genomic_DNA"/>
</dbReference>
<reference evidence="1 2" key="1">
    <citation type="journal article" date="2016" name="Nat. Commun.">
        <title>Thousands of microbial genomes shed light on interconnected biogeochemical processes in an aquifer system.</title>
        <authorList>
            <person name="Anantharaman K."/>
            <person name="Brown C.T."/>
            <person name="Hug L.A."/>
            <person name="Sharon I."/>
            <person name="Castelle C.J."/>
            <person name="Probst A.J."/>
            <person name="Thomas B.C."/>
            <person name="Singh A."/>
            <person name="Wilkins M.J."/>
            <person name="Karaoz U."/>
            <person name="Brodie E.L."/>
            <person name="Williams K.H."/>
            <person name="Hubbard S.S."/>
            <person name="Banfield J.F."/>
        </authorList>
    </citation>
    <scope>NUCLEOTIDE SEQUENCE [LARGE SCALE GENOMIC DNA]</scope>
</reference>
<evidence type="ECO:0000313" key="1">
    <source>
        <dbReference type="EMBL" id="OGH00105.1"/>
    </source>
</evidence>
<dbReference type="Proteomes" id="UP000177583">
    <property type="component" value="Unassembled WGS sequence"/>
</dbReference>
<gene>
    <name evidence="1" type="ORF">A2557_04470</name>
</gene>
<name>A0A1F6GPN8_9PROT</name>
<dbReference type="CDD" id="cd07177">
    <property type="entry name" value="terB_like"/>
    <property type="match status" value="1"/>
</dbReference>
<accession>A0A1F6GPN8</accession>
<dbReference type="Gene3D" id="1.10.3680.10">
    <property type="entry name" value="TerB-like"/>
    <property type="match status" value="1"/>
</dbReference>
<comment type="caution">
    <text evidence="1">The sequence shown here is derived from an EMBL/GenBank/DDBJ whole genome shotgun (WGS) entry which is preliminary data.</text>
</comment>
<evidence type="ECO:0000313" key="2">
    <source>
        <dbReference type="Proteomes" id="UP000177583"/>
    </source>
</evidence>
<sequence>MPPLGSPEIEKGRATAVKACKEQVNGLLETGKELFVSVFPIASVSPGSGKKFDAHQVFEYKVRRIKTWVNQVMHDAVTLAAAAAAPSELPPQELKLPKAVAESVVHALVRIFTLGGRDLRDNDYYYISDIANASGIDTPVVSKVIEQAQYEIRKAFFTDLLSELDKEQCFGCATLLMKAIQADEAFAPAEFKYVENIAQLLENDQSAIEAVERYCGENDSLPRVFLPDDLAAYMFKYLTEIVMCDGEYDARESAFIKDVGRAFGFDHHRQDEVIQPVASALMVKAALFPKP</sequence>